<gene>
    <name evidence="2" type="ORF">SDC9_102960</name>
</gene>
<dbReference type="NCBIfam" id="NF038032">
    <property type="entry name" value="CehA_McbA_metalo"/>
    <property type="match status" value="1"/>
</dbReference>
<organism evidence="2">
    <name type="scientific">bioreactor metagenome</name>
    <dbReference type="NCBI Taxonomy" id="1076179"/>
    <lineage>
        <taxon>unclassified sequences</taxon>
        <taxon>metagenomes</taxon>
        <taxon>ecological metagenomes</taxon>
    </lineage>
</organism>
<dbReference type="SUPFAM" id="SSF89550">
    <property type="entry name" value="PHP domain-like"/>
    <property type="match status" value="1"/>
</dbReference>
<protein>
    <recommendedName>
        <fullName evidence="1">Polymerase/histidinol phosphatase N-terminal domain-containing protein</fullName>
    </recommendedName>
</protein>
<dbReference type="GO" id="GO:0004534">
    <property type="term" value="F:5'-3' RNA exonuclease activity"/>
    <property type="evidence" value="ECO:0007669"/>
    <property type="project" value="TreeGrafter"/>
</dbReference>
<sequence length="286" mass="31581">MYTDKNGRKWFKGNLHMHTTLSDGRKAPEEAARIYREKGYDFISITDHWEFYSGCEADGLTIISGCEFHTFNPQMTHIVGAGMEYMPQLDRNSSVQEIIDAINAAGGAAILAHPAWSLNTPEFIASLNGLAGAEIYNSVSGYPFSARPYSGTTLDLAAKAGCLLPLFASDDTHYYNEELFRGFIYVNAEELTGKSILDAVKAGRFYATQGPVISEEKVFGGKYSVSADAEYIQFYSASFWNADTTARIGRREATAAEFVIKPQDSFVRAEVCDKSGLFAWTSPKKI</sequence>
<evidence type="ECO:0000259" key="1">
    <source>
        <dbReference type="SMART" id="SM00481"/>
    </source>
</evidence>
<dbReference type="InterPro" id="IPR052018">
    <property type="entry name" value="PHP_domain"/>
</dbReference>
<comment type="caution">
    <text evidence="2">The sequence shown here is derived from an EMBL/GenBank/DDBJ whole genome shotgun (WGS) entry which is preliminary data.</text>
</comment>
<dbReference type="SMART" id="SM00481">
    <property type="entry name" value="POLIIIAc"/>
    <property type="match status" value="1"/>
</dbReference>
<dbReference type="PANTHER" id="PTHR42924:SF3">
    <property type="entry name" value="POLYMERASE_HISTIDINOL PHOSPHATASE N-TERMINAL DOMAIN-CONTAINING PROTEIN"/>
    <property type="match status" value="1"/>
</dbReference>
<dbReference type="Gene3D" id="3.20.20.140">
    <property type="entry name" value="Metal-dependent hydrolases"/>
    <property type="match status" value="1"/>
</dbReference>
<reference evidence="2" key="1">
    <citation type="submission" date="2019-08" db="EMBL/GenBank/DDBJ databases">
        <authorList>
            <person name="Kucharzyk K."/>
            <person name="Murdoch R.W."/>
            <person name="Higgins S."/>
            <person name="Loffler F."/>
        </authorList>
    </citation>
    <scope>NUCLEOTIDE SEQUENCE</scope>
</reference>
<dbReference type="AlphaFoldDB" id="A0A645ASV9"/>
<dbReference type="GO" id="GO:0035312">
    <property type="term" value="F:5'-3' DNA exonuclease activity"/>
    <property type="evidence" value="ECO:0007669"/>
    <property type="project" value="TreeGrafter"/>
</dbReference>
<dbReference type="InterPro" id="IPR004013">
    <property type="entry name" value="PHP_dom"/>
</dbReference>
<accession>A0A645ASV9</accession>
<dbReference type="InterPro" id="IPR016195">
    <property type="entry name" value="Pol/histidinol_Pase-like"/>
</dbReference>
<evidence type="ECO:0000313" key="2">
    <source>
        <dbReference type="EMBL" id="MPM56159.1"/>
    </source>
</evidence>
<dbReference type="EMBL" id="VSSQ01015618">
    <property type="protein sequence ID" value="MPM56159.1"/>
    <property type="molecule type" value="Genomic_DNA"/>
</dbReference>
<name>A0A645ASV9_9ZZZZ</name>
<dbReference type="InterPro" id="IPR003141">
    <property type="entry name" value="Pol/His_phosphatase_N"/>
</dbReference>
<dbReference type="Pfam" id="PF02811">
    <property type="entry name" value="PHP"/>
    <property type="match status" value="1"/>
</dbReference>
<feature type="domain" description="Polymerase/histidinol phosphatase N-terminal" evidence="1">
    <location>
        <begin position="13"/>
        <end position="72"/>
    </location>
</feature>
<proteinExistence type="predicted"/>
<dbReference type="PANTHER" id="PTHR42924">
    <property type="entry name" value="EXONUCLEASE"/>
    <property type="match status" value="1"/>
</dbReference>